<evidence type="ECO:0000256" key="1">
    <source>
        <dbReference type="SAM" id="Phobius"/>
    </source>
</evidence>
<feature type="transmembrane region" description="Helical" evidence="1">
    <location>
        <begin position="337"/>
        <end position="357"/>
    </location>
</feature>
<feature type="transmembrane region" description="Helical" evidence="1">
    <location>
        <begin position="92"/>
        <end position="114"/>
    </location>
</feature>
<dbReference type="Pfam" id="PF05145">
    <property type="entry name" value="AbrB"/>
    <property type="match status" value="1"/>
</dbReference>
<organism evidence="2 3">
    <name type="scientific">Peribacillus simplex</name>
    <dbReference type="NCBI Taxonomy" id="1478"/>
    <lineage>
        <taxon>Bacteria</taxon>
        <taxon>Bacillati</taxon>
        <taxon>Bacillota</taxon>
        <taxon>Bacilli</taxon>
        <taxon>Bacillales</taxon>
        <taxon>Bacillaceae</taxon>
        <taxon>Peribacillus</taxon>
    </lineage>
</organism>
<feature type="transmembrane region" description="Helical" evidence="1">
    <location>
        <begin position="20"/>
        <end position="43"/>
    </location>
</feature>
<feature type="transmembrane region" description="Helical" evidence="1">
    <location>
        <begin position="195"/>
        <end position="212"/>
    </location>
</feature>
<reference evidence="2 3" key="1">
    <citation type="submission" date="2015-11" db="EMBL/GenBank/DDBJ databases">
        <title>Genome Sequence of Bacillus simplex strain VanAntwerpen2.</title>
        <authorList>
            <person name="Couger M.B."/>
        </authorList>
    </citation>
    <scope>NUCLEOTIDE SEQUENCE [LARGE SCALE GENOMIC DNA]</scope>
    <source>
        <strain evidence="2 3">VanAntwerpen02</strain>
    </source>
</reference>
<feature type="transmembrane region" description="Helical" evidence="1">
    <location>
        <begin position="219"/>
        <end position="241"/>
    </location>
</feature>
<feature type="transmembrane region" description="Helical" evidence="1">
    <location>
        <begin position="280"/>
        <end position="301"/>
    </location>
</feature>
<dbReference type="GO" id="GO:0016020">
    <property type="term" value="C:membrane"/>
    <property type="evidence" value="ECO:0007669"/>
    <property type="project" value="InterPro"/>
</dbReference>
<feature type="transmembrane region" description="Helical" evidence="1">
    <location>
        <begin position="247"/>
        <end position="268"/>
    </location>
</feature>
<dbReference type="PIRSF" id="PIRSF038991">
    <property type="entry name" value="Protein_AbrB"/>
    <property type="match status" value="1"/>
</dbReference>
<keyword evidence="1" id="KW-0472">Membrane</keyword>
<evidence type="ECO:0000313" key="3">
    <source>
        <dbReference type="Proteomes" id="UP000064189"/>
    </source>
</evidence>
<sequence>MKWNTFVLNAWFIALSSMGGFLLSLTGLSIGWMIGTFLAAALLSFLRPSLLNHAEKKRGVPKYWLLIGQCILGIELGQKINLSFLHIFREHWMTIILMLLISIIFSLLSGFILWKYSKTDMLTSFFGTAPGGLSAMPGIAEEVGANTAVVSIIQTMRVFLVILIIPLIVSSWPGSHADQVVYPTQTAAPFEMGKLLWTMLLIVVACSGHQLAKYLKFPAPWLIGSMVGVAIFQSSASFYMGHDIVSWWPHAVMIVPQVFIASSIGGRFQRDMFIGLKRTIIVALLSTIGLIFSMIMCAFIVSKVTGIALITTVLAFAPGGIAEMTTTSILMGADSTFIIAVQVLRIIIVCIILPPFFRLLNHWGQAKNIYSQTSA</sequence>
<dbReference type="PANTHER" id="PTHR38457">
    <property type="entry name" value="REGULATOR ABRB-RELATED"/>
    <property type="match status" value="1"/>
</dbReference>
<accession>A0A109N3A4</accession>
<evidence type="ECO:0008006" key="4">
    <source>
        <dbReference type="Google" id="ProtNLM"/>
    </source>
</evidence>
<feature type="transmembrane region" description="Helical" evidence="1">
    <location>
        <begin position="158"/>
        <end position="175"/>
    </location>
</feature>
<keyword evidence="3" id="KW-1185">Reference proteome</keyword>
<name>A0A109N3A4_9BACI</name>
<dbReference type="RefSeq" id="WP_061140210.1">
    <property type="nucleotide sequence ID" value="NZ_LNNH01000002.1"/>
</dbReference>
<dbReference type="EMBL" id="LNNH01000002">
    <property type="protein sequence ID" value="KWW22693.1"/>
    <property type="molecule type" value="Genomic_DNA"/>
</dbReference>
<protein>
    <recommendedName>
        <fullName evidence="4">AbrB family transcriptional regulator</fullName>
    </recommendedName>
</protein>
<proteinExistence type="predicted"/>
<comment type="caution">
    <text evidence="2">The sequence shown here is derived from an EMBL/GenBank/DDBJ whole genome shotgun (WGS) entry which is preliminary data.</text>
</comment>
<dbReference type="AlphaFoldDB" id="A0A109N3A4"/>
<keyword evidence="1" id="KW-1133">Transmembrane helix</keyword>
<keyword evidence="1" id="KW-0812">Transmembrane</keyword>
<dbReference type="Proteomes" id="UP000064189">
    <property type="component" value="Unassembled WGS sequence"/>
</dbReference>
<dbReference type="PANTHER" id="PTHR38457:SF1">
    <property type="entry name" value="REGULATOR ABRB-RELATED"/>
    <property type="match status" value="1"/>
</dbReference>
<dbReference type="GO" id="GO:0010468">
    <property type="term" value="P:regulation of gene expression"/>
    <property type="evidence" value="ECO:0007669"/>
    <property type="project" value="InterPro"/>
</dbReference>
<dbReference type="InterPro" id="IPR007820">
    <property type="entry name" value="AbrB_fam"/>
</dbReference>
<dbReference type="InterPro" id="IPR017516">
    <property type="entry name" value="AbrB_dup"/>
</dbReference>
<evidence type="ECO:0000313" key="2">
    <source>
        <dbReference type="EMBL" id="KWW22693.1"/>
    </source>
</evidence>
<gene>
    <name evidence="2" type="ORF">AS888_03530</name>
</gene>
<dbReference type="NCBIfam" id="TIGR03082">
    <property type="entry name" value="Gneg_AbrB_dup"/>
    <property type="match status" value="2"/>
</dbReference>